<accession>A0A3N2PN27</accession>
<protein>
    <submittedName>
        <fullName evidence="1">Uncharacterized protein</fullName>
    </submittedName>
</protein>
<dbReference type="Proteomes" id="UP000272025">
    <property type="component" value="Unassembled WGS sequence"/>
</dbReference>
<organism evidence="1 2">
    <name type="scientific">Sodiomyces alkalinus (strain CBS 110278 / VKM F-3762 / F11)</name>
    <name type="common">Alkaliphilic filamentous fungus</name>
    <dbReference type="NCBI Taxonomy" id="1314773"/>
    <lineage>
        <taxon>Eukaryota</taxon>
        <taxon>Fungi</taxon>
        <taxon>Dikarya</taxon>
        <taxon>Ascomycota</taxon>
        <taxon>Pezizomycotina</taxon>
        <taxon>Sordariomycetes</taxon>
        <taxon>Hypocreomycetidae</taxon>
        <taxon>Glomerellales</taxon>
        <taxon>Plectosphaerellaceae</taxon>
        <taxon>Sodiomyces</taxon>
    </lineage>
</organism>
<name>A0A3N2PN27_SODAK</name>
<keyword evidence="2" id="KW-1185">Reference proteome</keyword>
<dbReference type="GeneID" id="39582971"/>
<reference evidence="1 2" key="1">
    <citation type="journal article" date="2018" name="Mol. Ecol.">
        <title>The obligate alkalophilic soda-lake fungus Sodiomyces alkalinus has shifted to a protein diet.</title>
        <authorList>
            <person name="Grum-Grzhimaylo A.A."/>
            <person name="Falkoski D.L."/>
            <person name="van den Heuvel J."/>
            <person name="Valero-Jimenez C.A."/>
            <person name="Min B."/>
            <person name="Choi I.G."/>
            <person name="Lipzen A."/>
            <person name="Daum C.G."/>
            <person name="Aanen D.K."/>
            <person name="Tsang A."/>
            <person name="Henrissat B."/>
            <person name="Bilanenko E.N."/>
            <person name="de Vries R.P."/>
            <person name="van Kan J.A.L."/>
            <person name="Grigoriev I.V."/>
            <person name="Debets A.J.M."/>
        </authorList>
    </citation>
    <scope>NUCLEOTIDE SEQUENCE [LARGE SCALE GENOMIC DNA]</scope>
    <source>
        <strain evidence="1 2">F11</strain>
    </source>
</reference>
<dbReference type="AlphaFoldDB" id="A0A3N2PN27"/>
<dbReference type="RefSeq" id="XP_028463728.1">
    <property type="nucleotide sequence ID" value="XM_028614493.1"/>
</dbReference>
<evidence type="ECO:0000313" key="2">
    <source>
        <dbReference type="Proteomes" id="UP000272025"/>
    </source>
</evidence>
<evidence type="ECO:0000313" key="1">
    <source>
        <dbReference type="EMBL" id="ROT35922.1"/>
    </source>
</evidence>
<proteinExistence type="predicted"/>
<gene>
    <name evidence="1" type="ORF">SODALDRAFT_362776</name>
</gene>
<sequence>MAQHLPNLPFAGQRYVQNHHTLYISPFVVVPKSPVPVPRHGALRLRIFAMTIDDKQAKKAGKNERTLNDAASDIRGRSTLADITWFGFGSASQSGQLIAASPLVWELLTLTAAVSHSHRQRADRLDKIFADLARLMLTVGSLETPINHRCFRPYRTPGTNFNSSPIAPKTAASRSLSRIVGGKHEGVGALLNSIANWKQQDCIRRSSISAVGGLAAVAKGVSF</sequence>
<dbReference type="EMBL" id="ML119060">
    <property type="protein sequence ID" value="ROT35922.1"/>
    <property type="molecule type" value="Genomic_DNA"/>
</dbReference>